<evidence type="ECO:0000313" key="2">
    <source>
        <dbReference type="Proteomes" id="UP001234297"/>
    </source>
</evidence>
<name>A0ACC2L7J6_PERAE</name>
<protein>
    <submittedName>
        <fullName evidence="1">Uncharacterized protein</fullName>
    </submittedName>
</protein>
<proteinExistence type="predicted"/>
<reference evidence="1 2" key="1">
    <citation type="journal article" date="2022" name="Hortic Res">
        <title>A haplotype resolved chromosomal level avocado genome allows analysis of novel avocado genes.</title>
        <authorList>
            <person name="Nath O."/>
            <person name="Fletcher S.J."/>
            <person name="Hayward A."/>
            <person name="Shaw L.M."/>
            <person name="Masouleh A.K."/>
            <person name="Furtado A."/>
            <person name="Henry R.J."/>
            <person name="Mitter N."/>
        </authorList>
    </citation>
    <scope>NUCLEOTIDE SEQUENCE [LARGE SCALE GENOMIC DNA]</scope>
    <source>
        <strain evidence="2">cv. Hass</strain>
    </source>
</reference>
<dbReference type="EMBL" id="CM056815">
    <property type="protein sequence ID" value="KAJ8629023.1"/>
    <property type="molecule type" value="Genomic_DNA"/>
</dbReference>
<dbReference type="Proteomes" id="UP001234297">
    <property type="component" value="Chromosome 7"/>
</dbReference>
<sequence length="289" mass="32580">MTGTMSQYTPTVEYYSNGLPLASTMYASSECFPGLNLNPLCKPSEVSYTLIPTLADFEFLPVHRNDEVAGCNKEEQDLVDLVDVELGQEYELVITTYAGLYRYRVGDVLRVAGFKNKAPQFNFIRRKNVILSIDVDKTNEVELQNAVNNAIKHLEPFGASLIEYTSNADTSNTPGHYVLYWELCIGATPILPWVFEDCCLAVEESLNSFYRECRVIYKSIGPLEIKIVETGTFDMLMDYALSRGASMGQYKTPVCVKLRPMVELLNSKAVSNYFSAKCPKWFPVWATLK</sequence>
<organism evidence="1 2">
    <name type="scientific">Persea americana</name>
    <name type="common">Avocado</name>
    <dbReference type="NCBI Taxonomy" id="3435"/>
    <lineage>
        <taxon>Eukaryota</taxon>
        <taxon>Viridiplantae</taxon>
        <taxon>Streptophyta</taxon>
        <taxon>Embryophyta</taxon>
        <taxon>Tracheophyta</taxon>
        <taxon>Spermatophyta</taxon>
        <taxon>Magnoliopsida</taxon>
        <taxon>Magnoliidae</taxon>
        <taxon>Laurales</taxon>
        <taxon>Lauraceae</taxon>
        <taxon>Persea</taxon>
    </lineage>
</organism>
<accession>A0ACC2L7J6</accession>
<comment type="caution">
    <text evidence="1">The sequence shown here is derived from an EMBL/GenBank/DDBJ whole genome shotgun (WGS) entry which is preliminary data.</text>
</comment>
<gene>
    <name evidence="1" type="ORF">MRB53_022346</name>
</gene>
<keyword evidence="2" id="KW-1185">Reference proteome</keyword>
<evidence type="ECO:0000313" key="1">
    <source>
        <dbReference type="EMBL" id="KAJ8629023.1"/>
    </source>
</evidence>